<dbReference type="Proteomes" id="UP000178632">
    <property type="component" value="Unassembled WGS sequence"/>
</dbReference>
<evidence type="ECO:0000313" key="2">
    <source>
        <dbReference type="EMBL" id="OGZ76424.1"/>
    </source>
</evidence>
<sequence>MQNKPGIISFTISFILFLSLIYQKQIFTPFVRLICSPSSECIGEGLLTYGIVVILIIIGFIVSGWLAIVSLVEKKAKGIYAIYTILSILLLLFALFFVGAVVL</sequence>
<reference evidence="2 3" key="1">
    <citation type="journal article" date="2016" name="Nat. Commun.">
        <title>Thousands of microbial genomes shed light on interconnected biogeochemical processes in an aquifer system.</title>
        <authorList>
            <person name="Anantharaman K."/>
            <person name="Brown C.T."/>
            <person name="Hug L.A."/>
            <person name="Sharon I."/>
            <person name="Castelle C.J."/>
            <person name="Probst A.J."/>
            <person name="Thomas B.C."/>
            <person name="Singh A."/>
            <person name="Wilkins M.J."/>
            <person name="Karaoz U."/>
            <person name="Brodie E.L."/>
            <person name="Williams K.H."/>
            <person name="Hubbard S.S."/>
            <person name="Banfield J.F."/>
        </authorList>
    </citation>
    <scope>NUCLEOTIDE SEQUENCE [LARGE SCALE GENOMIC DNA]</scope>
</reference>
<keyword evidence="1" id="KW-1133">Transmembrane helix</keyword>
<protein>
    <submittedName>
        <fullName evidence="2">Uncharacterized protein</fullName>
    </submittedName>
</protein>
<feature type="transmembrane region" description="Helical" evidence="1">
    <location>
        <begin position="80"/>
        <end position="102"/>
    </location>
</feature>
<name>A0A1G2INE4_9BACT</name>
<evidence type="ECO:0000313" key="3">
    <source>
        <dbReference type="Proteomes" id="UP000178632"/>
    </source>
</evidence>
<comment type="caution">
    <text evidence="2">The sequence shown here is derived from an EMBL/GenBank/DDBJ whole genome shotgun (WGS) entry which is preliminary data.</text>
</comment>
<accession>A0A1G2INE4</accession>
<organism evidence="2 3">
    <name type="scientific">Candidatus Staskawiczbacteria bacterium RIFCSPLOWO2_12_FULL_37_15</name>
    <dbReference type="NCBI Taxonomy" id="1802218"/>
    <lineage>
        <taxon>Bacteria</taxon>
        <taxon>Candidatus Staskawicziibacteriota</taxon>
    </lineage>
</organism>
<dbReference type="EMBL" id="MHPE01000035">
    <property type="protein sequence ID" value="OGZ76424.1"/>
    <property type="molecule type" value="Genomic_DNA"/>
</dbReference>
<proteinExistence type="predicted"/>
<keyword evidence="1" id="KW-0472">Membrane</keyword>
<feature type="transmembrane region" description="Helical" evidence="1">
    <location>
        <begin position="47"/>
        <end position="68"/>
    </location>
</feature>
<evidence type="ECO:0000256" key="1">
    <source>
        <dbReference type="SAM" id="Phobius"/>
    </source>
</evidence>
<dbReference type="AlphaFoldDB" id="A0A1G2INE4"/>
<gene>
    <name evidence="2" type="ORF">A3G45_02980</name>
</gene>
<keyword evidence="1" id="KW-0812">Transmembrane</keyword>